<dbReference type="Gene3D" id="1.25.40.20">
    <property type="entry name" value="Ankyrin repeat-containing domain"/>
    <property type="match status" value="4"/>
</dbReference>
<name>A0A4Z1SYA6_GIAMU</name>
<dbReference type="Pfam" id="PF13920">
    <property type="entry name" value="zf-C3HC4_3"/>
    <property type="match status" value="1"/>
</dbReference>
<dbReference type="PROSITE" id="PS50089">
    <property type="entry name" value="ZF_RING_2"/>
    <property type="match status" value="1"/>
</dbReference>
<dbReference type="Gene3D" id="3.30.40.10">
    <property type="entry name" value="Zinc/RING finger domain, C3HC4 (zinc finger)"/>
    <property type="match status" value="1"/>
</dbReference>
<dbReference type="SMART" id="SM00248">
    <property type="entry name" value="ANK"/>
    <property type="match status" value="13"/>
</dbReference>
<keyword evidence="1" id="KW-0863">Zinc-finger</keyword>
<dbReference type="AlphaFoldDB" id="A0A4Z1SYA6"/>
<keyword evidence="1" id="KW-0862">Zinc</keyword>
<dbReference type="GO" id="GO:0008270">
    <property type="term" value="F:zinc ion binding"/>
    <property type="evidence" value="ECO:0007669"/>
    <property type="project" value="UniProtKB-KW"/>
</dbReference>
<proteinExistence type="predicted"/>
<keyword evidence="1" id="KW-0479">Metal-binding</keyword>
<evidence type="ECO:0000313" key="4">
    <source>
        <dbReference type="Proteomes" id="UP000315496"/>
    </source>
</evidence>
<feature type="domain" description="RING-type" evidence="2">
    <location>
        <begin position="786"/>
        <end position="822"/>
    </location>
</feature>
<dbReference type="SUPFAM" id="SSF57850">
    <property type="entry name" value="RING/U-box"/>
    <property type="match status" value="1"/>
</dbReference>
<dbReference type="PANTHER" id="PTHR24184:SF11">
    <property type="entry name" value="ANKYRIN REPEAT AND SOCS BOX CONTAINING 3"/>
    <property type="match status" value="1"/>
</dbReference>
<dbReference type="OrthoDB" id="10251219at2759"/>
<evidence type="ECO:0000313" key="3">
    <source>
        <dbReference type="EMBL" id="TNJ28488.1"/>
    </source>
</evidence>
<keyword evidence="4" id="KW-1185">Reference proteome</keyword>
<dbReference type="InterPro" id="IPR002110">
    <property type="entry name" value="Ankyrin_rpt"/>
</dbReference>
<reference evidence="3 4" key="1">
    <citation type="submission" date="2019-05" db="EMBL/GenBank/DDBJ databases">
        <title>The compact genome of Giardia muris reveals important steps in the evolution of intestinal protozoan parasites.</title>
        <authorList>
            <person name="Xu F."/>
            <person name="Jimenez-Gonzalez A."/>
            <person name="Einarsson E."/>
            <person name="Astvaldsson A."/>
            <person name="Peirasmaki D."/>
            <person name="Eckmann L."/>
            <person name="Andersson J.O."/>
            <person name="Svard S.G."/>
            <person name="Jerlstrom-Hultqvist J."/>
        </authorList>
    </citation>
    <scope>NUCLEOTIDE SEQUENCE [LARGE SCALE GENOMIC DNA]</scope>
    <source>
        <strain evidence="3 4">Roberts-Thomson</strain>
    </source>
</reference>
<dbReference type="Proteomes" id="UP000315496">
    <property type="component" value="Chromosome 2"/>
</dbReference>
<dbReference type="Pfam" id="PF12796">
    <property type="entry name" value="Ank_2"/>
    <property type="match status" value="2"/>
</dbReference>
<dbReference type="InterPro" id="IPR001841">
    <property type="entry name" value="Znf_RING"/>
</dbReference>
<dbReference type="VEuPathDB" id="GiardiaDB:GMRT_12620"/>
<organism evidence="3 4">
    <name type="scientific">Giardia muris</name>
    <dbReference type="NCBI Taxonomy" id="5742"/>
    <lineage>
        <taxon>Eukaryota</taxon>
        <taxon>Metamonada</taxon>
        <taxon>Diplomonadida</taxon>
        <taxon>Hexamitidae</taxon>
        <taxon>Giardiinae</taxon>
        <taxon>Giardia</taxon>
    </lineage>
</organism>
<dbReference type="SUPFAM" id="SSF48403">
    <property type="entry name" value="Ankyrin repeat"/>
    <property type="match status" value="2"/>
</dbReference>
<gene>
    <name evidence="3" type="ORF">GMRT_12620</name>
</gene>
<accession>A0A4Z1SYA6</accession>
<dbReference type="EMBL" id="VDLU01000002">
    <property type="protein sequence ID" value="TNJ28488.1"/>
    <property type="molecule type" value="Genomic_DNA"/>
</dbReference>
<sequence>MADTNEILWFKAVQGGRHEDLKHHLPRFSRTRNREGFTALILAARLNDDDAVRILASREAGLTDQEGLTALMHAAIVDSITVVLTLAPKESGIKDKRGFTALMYAILHGHAKAIEALVPFEHQYAIPHPIPLKSMLCSNEMADKTVLNPLYTLPAGLTPVMFAVMTGNIEAVTHLEFTARTPMVDNDGRSCDNALLLAIRLKDASSTKALLKSANLCLDNGEYAFKTALVTGSREALRDILPMEWMLAIQRGWKTEILELLIDLAFDLDTIAVEKFTHLHADSIKNSMDMDGVTLCMAASSLNSIELLSAILDDNPAAPLFADKSGLRSIHYAARAGAEHTLRLLLSRFPYLPEVATLNPLTYAVRGGHYGCMIQALSYIKTQDAQGKSTLMHAIESVTRTPSNSQAARILSCMDSLLHLEWGVTDKNKRTALMLAVWNDLDTIAMALVEKEAGWQDKGGYTALMLFILTDSSNMTLLKALAHHEARLSLSMQFGGGKSALMLAIERRRPVDIIRSLSEVCTGLVDSQGQTALMYAVNHKYQEVIDVLLCEAGSRDAQGMTALMYAVRKGLTQIALTLLPLELGLRDHQGRTALIHCLLCQPKQLKKIPLWDEGTLLDFQHHSPLFYLDAAVAAHTATVVGLRERLVVYSVIHAPPSLFPAYHRFLLLLYTRITALADALLLRRRSSRQTSTTVSPVDRLHLQALRNHNTEVLDSPFYDAVETPVLRSWYGGLHQLAECLLSIFDRDDSDVTQYAIDLVSHYYECVSNLEEAPRPPRGDELYDDFCCVCMDEPVSVALLPCRHAVLCATCLSVTGRNCPVCRQEVQEILDLLY</sequence>
<comment type="caution">
    <text evidence="3">The sequence shown here is derived from an EMBL/GenBank/DDBJ whole genome shotgun (WGS) entry which is preliminary data.</text>
</comment>
<dbReference type="InterPro" id="IPR036770">
    <property type="entry name" value="Ankyrin_rpt-contain_sf"/>
</dbReference>
<dbReference type="InterPro" id="IPR013083">
    <property type="entry name" value="Znf_RING/FYVE/PHD"/>
</dbReference>
<dbReference type="PANTHER" id="PTHR24184">
    <property type="entry name" value="SI:CH211-189E2.2"/>
    <property type="match status" value="1"/>
</dbReference>
<evidence type="ECO:0000259" key="2">
    <source>
        <dbReference type="PROSITE" id="PS50089"/>
    </source>
</evidence>
<protein>
    <submittedName>
        <fullName evidence="3">Ankyrin repeat protein 2</fullName>
    </submittedName>
</protein>
<dbReference type="SMART" id="SM00184">
    <property type="entry name" value="RING"/>
    <property type="match status" value="1"/>
</dbReference>
<evidence type="ECO:0000256" key="1">
    <source>
        <dbReference type="PROSITE-ProRule" id="PRU00175"/>
    </source>
</evidence>